<evidence type="ECO:0000256" key="1">
    <source>
        <dbReference type="SAM" id="MobiDB-lite"/>
    </source>
</evidence>
<proteinExistence type="predicted"/>
<dbReference type="AlphaFoldDB" id="A0A9D1E449"/>
<sequence length="59" mass="6762">MSTAKTPNLQPPRNVNTLANQRQTAAQRRMKAQRAKKTLKTYGNETQKQRCETLISNVF</sequence>
<protein>
    <submittedName>
        <fullName evidence="2">Uncharacterized protein</fullName>
    </submittedName>
</protein>
<feature type="region of interest" description="Disordered" evidence="1">
    <location>
        <begin position="1"/>
        <end position="26"/>
    </location>
</feature>
<organism evidence="2 3">
    <name type="scientific">Candidatus Fimimonas gallinarum</name>
    <dbReference type="NCBI Taxonomy" id="2840821"/>
    <lineage>
        <taxon>Bacteria</taxon>
        <taxon>Pseudomonadati</taxon>
        <taxon>Myxococcota</taxon>
        <taxon>Myxococcia</taxon>
        <taxon>Myxococcales</taxon>
        <taxon>Cystobacterineae</taxon>
        <taxon>Myxococcaceae</taxon>
        <taxon>Myxococcaceae incertae sedis</taxon>
        <taxon>Candidatus Fimimonas</taxon>
    </lineage>
</organism>
<accession>A0A9D1E449</accession>
<comment type="caution">
    <text evidence="2">The sequence shown here is derived from an EMBL/GenBank/DDBJ whole genome shotgun (WGS) entry which is preliminary data.</text>
</comment>
<evidence type="ECO:0000313" key="2">
    <source>
        <dbReference type="EMBL" id="HIR65762.1"/>
    </source>
</evidence>
<reference evidence="2" key="1">
    <citation type="submission" date="2020-10" db="EMBL/GenBank/DDBJ databases">
        <authorList>
            <person name="Gilroy R."/>
        </authorList>
    </citation>
    <scope>NUCLEOTIDE SEQUENCE</scope>
    <source>
        <strain evidence="2">CHK121-14286</strain>
    </source>
</reference>
<dbReference type="Proteomes" id="UP000824200">
    <property type="component" value="Unassembled WGS sequence"/>
</dbReference>
<evidence type="ECO:0000313" key="3">
    <source>
        <dbReference type="Proteomes" id="UP000824200"/>
    </source>
</evidence>
<gene>
    <name evidence="2" type="ORF">IAC95_02600</name>
</gene>
<feature type="compositionally biased region" description="Polar residues" evidence="1">
    <location>
        <begin position="1"/>
        <end position="20"/>
    </location>
</feature>
<reference evidence="2" key="2">
    <citation type="journal article" date="2021" name="PeerJ">
        <title>Extensive microbial diversity within the chicken gut microbiome revealed by metagenomics and culture.</title>
        <authorList>
            <person name="Gilroy R."/>
            <person name="Ravi A."/>
            <person name="Getino M."/>
            <person name="Pursley I."/>
            <person name="Horton D.L."/>
            <person name="Alikhan N.F."/>
            <person name="Baker D."/>
            <person name="Gharbi K."/>
            <person name="Hall N."/>
            <person name="Watson M."/>
            <person name="Adriaenssens E.M."/>
            <person name="Foster-Nyarko E."/>
            <person name="Jarju S."/>
            <person name="Secka A."/>
            <person name="Antonio M."/>
            <person name="Oren A."/>
            <person name="Chaudhuri R.R."/>
            <person name="La Ragione R."/>
            <person name="Hildebrand F."/>
            <person name="Pallen M.J."/>
        </authorList>
    </citation>
    <scope>NUCLEOTIDE SEQUENCE</scope>
    <source>
        <strain evidence="2">CHK121-14286</strain>
    </source>
</reference>
<dbReference type="EMBL" id="DVHL01000021">
    <property type="protein sequence ID" value="HIR65762.1"/>
    <property type="molecule type" value="Genomic_DNA"/>
</dbReference>
<name>A0A9D1E449_9BACT</name>